<keyword evidence="12 19" id="KW-1133">Transmembrane helix</keyword>
<keyword evidence="9 19" id="KW-0808">Transferase</keyword>
<dbReference type="GO" id="GO:0009236">
    <property type="term" value="P:cobalamin biosynthetic process"/>
    <property type="evidence" value="ECO:0007669"/>
    <property type="project" value="UniProtKB-UniRule"/>
</dbReference>
<feature type="transmembrane region" description="Helical" evidence="19">
    <location>
        <begin position="49"/>
        <end position="72"/>
    </location>
</feature>
<dbReference type="Pfam" id="PF02654">
    <property type="entry name" value="CobS"/>
    <property type="match status" value="1"/>
</dbReference>
<evidence type="ECO:0000256" key="12">
    <source>
        <dbReference type="ARBA" id="ARBA00022989"/>
    </source>
</evidence>
<evidence type="ECO:0000256" key="7">
    <source>
        <dbReference type="ARBA" id="ARBA00022475"/>
    </source>
</evidence>
<evidence type="ECO:0000313" key="20">
    <source>
        <dbReference type="EMBL" id="QFU75644.1"/>
    </source>
</evidence>
<accession>A0A5P9NK75</accession>
<organism evidence="20 21">
    <name type="scientific">Halioglobus maricola</name>
    <dbReference type="NCBI Taxonomy" id="2601894"/>
    <lineage>
        <taxon>Bacteria</taxon>
        <taxon>Pseudomonadati</taxon>
        <taxon>Pseudomonadota</taxon>
        <taxon>Gammaproteobacteria</taxon>
        <taxon>Cellvibrionales</taxon>
        <taxon>Halieaceae</taxon>
        <taxon>Halioglobus</taxon>
    </lineage>
</organism>
<evidence type="ECO:0000256" key="10">
    <source>
        <dbReference type="ARBA" id="ARBA00022692"/>
    </source>
</evidence>
<dbReference type="UniPathway" id="UPA00148">
    <property type="reaction ID" value="UER00238"/>
</dbReference>
<evidence type="ECO:0000256" key="2">
    <source>
        <dbReference type="ARBA" id="ARBA00004651"/>
    </source>
</evidence>
<dbReference type="OrthoDB" id="9794626at2"/>
<dbReference type="Proteomes" id="UP000326287">
    <property type="component" value="Chromosome"/>
</dbReference>
<evidence type="ECO:0000256" key="19">
    <source>
        <dbReference type="HAMAP-Rule" id="MF_00719"/>
    </source>
</evidence>
<evidence type="ECO:0000256" key="3">
    <source>
        <dbReference type="ARBA" id="ARBA00004663"/>
    </source>
</evidence>
<comment type="similarity">
    <text evidence="4 19">Belongs to the CobS family.</text>
</comment>
<dbReference type="GO" id="GO:0008818">
    <property type="term" value="F:cobalamin 5'-phosphate synthase activity"/>
    <property type="evidence" value="ECO:0007669"/>
    <property type="project" value="UniProtKB-UniRule"/>
</dbReference>
<dbReference type="PANTHER" id="PTHR34148:SF1">
    <property type="entry name" value="ADENOSYLCOBINAMIDE-GDP RIBAZOLETRANSFERASE"/>
    <property type="match status" value="1"/>
</dbReference>
<dbReference type="EC" id="2.7.8.26" evidence="5 19"/>
<evidence type="ECO:0000256" key="9">
    <source>
        <dbReference type="ARBA" id="ARBA00022679"/>
    </source>
</evidence>
<dbReference type="GO" id="GO:0005886">
    <property type="term" value="C:plasma membrane"/>
    <property type="evidence" value="ECO:0007669"/>
    <property type="project" value="UniProtKB-SubCell"/>
</dbReference>
<dbReference type="InterPro" id="IPR003805">
    <property type="entry name" value="CobS"/>
</dbReference>
<sequence length="262" mass="27539">MNSTSEDCTPASRKIKELRAIATAFSFLTRIPMPAFAWSEQSFRQSTAYFPLVGLVIGALAAIVFCASLALWPQPIAAVIALGTAIALTGAFHEDGLADSADGLGGGWTVEDKLRIMKDSRIGTYGSAALFLALALKLAGLATIEAAMIPLALLTAHALGRWTTLPLVQFSLYVSEGASGKPLVESVSTRRALLGSAFTVLPLLWLPGSQALGLIGLVLAIVFLSHVWLKRSIGGVTGDTLGGVNQLTECAVYLFFCAHYAA</sequence>
<comment type="function">
    <text evidence="14 19">Joins adenosylcobinamide-GDP and alpha-ribazole to generate adenosylcobalamin (Ado-cobalamin). Also synthesizes adenosylcobalamin 5'-phosphate from adenosylcobinamide-GDP and alpha-ribazole 5'-phosphate.</text>
</comment>
<dbReference type="GO" id="GO:0051073">
    <property type="term" value="F:adenosylcobinamide-GDP ribazoletransferase activity"/>
    <property type="evidence" value="ECO:0007669"/>
    <property type="project" value="UniProtKB-UniRule"/>
</dbReference>
<comment type="cofactor">
    <cofactor evidence="1 19">
        <name>Mg(2+)</name>
        <dbReference type="ChEBI" id="CHEBI:18420"/>
    </cofactor>
</comment>
<keyword evidence="8 19" id="KW-0169">Cobalamin biosynthesis</keyword>
<evidence type="ECO:0000256" key="11">
    <source>
        <dbReference type="ARBA" id="ARBA00022842"/>
    </source>
</evidence>
<evidence type="ECO:0000256" key="5">
    <source>
        <dbReference type="ARBA" id="ARBA00013200"/>
    </source>
</evidence>
<keyword evidence="21" id="KW-1185">Reference proteome</keyword>
<evidence type="ECO:0000256" key="1">
    <source>
        <dbReference type="ARBA" id="ARBA00001946"/>
    </source>
</evidence>
<reference evidence="20 21" key="1">
    <citation type="submission" date="2019-02" db="EMBL/GenBank/DDBJ databases">
        <authorList>
            <person name="Li S.-H."/>
        </authorList>
    </citation>
    <scope>NUCLEOTIDE SEQUENCE [LARGE SCALE GENOMIC DNA]</scope>
    <source>
        <strain evidence="20 21">IMCC14385</strain>
    </source>
</reference>
<evidence type="ECO:0000256" key="17">
    <source>
        <dbReference type="ARBA" id="ARBA00048623"/>
    </source>
</evidence>
<dbReference type="PANTHER" id="PTHR34148">
    <property type="entry name" value="ADENOSYLCOBINAMIDE-GDP RIBAZOLETRANSFERASE"/>
    <property type="match status" value="1"/>
</dbReference>
<keyword evidence="13 19" id="KW-0472">Membrane</keyword>
<comment type="catalytic activity">
    <reaction evidence="18 19">
        <text>alpha-ribazole 5'-phosphate + adenosylcob(III)inamide-GDP = adenosylcob(III)alamin 5'-phosphate + GMP + H(+)</text>
        <dbReference type="Rhea" id="RHEA:23560"/>
        <dbReference type="ChEBI" id="CHEBI:15378"/>
        <dbReference type="ChEBI" id="CHEBI:57918"/>
        <dbReference type="ChEBI" id="CHEBI:58115"/>
        <dbReference type="ChEBI" id="CHEBI:60487"/>
        <dbReference type="ChEBI" id="CHEBI:60493"/>
        <dbReference type="EC" id="2.7.8.26"/>
    </reaction>
</comment>
<evidence type="ECO:0000256" key="4">
    <source>
        <dbReference type="ARBA" id="ARBA00010561"/>
    </source>
</evidence>
<dbReference type="HAMAP" id="MF_00719">
    <property type="entry name" value="CobS"/>
    <property type="match status" value="1"/>
</dbReference>
<dbReference type="RefSeq" id="WP_152661751.1">
    <property type="nucleotide sequence ID" value="NZ_CP036422.1"/>
</dbReference>
<keyword evidence="11 19" id="KW-0460">Magnesium</keyword>
<proteinExistence type="inferred from homology"/>
<comment type="catalytic activity">
    <reaction evidence="17 19">
        <text>alpha-ribazole + adenosylcob(III)inamide-GDP = adenosylcob(III)alamin + GMP + H(+)</text>
        <dbReference type="Rhea" id="RHEA:16049"/>
        <dbReference type="ChEBI" id="CHEBI:10329"/>
        <dbReference type="ChEBI" id="CHEBI:15378"/>
        <dbReference type="ChEBI" id="CHEBI:18408"/>
        <dbReference type="ChEBI" id="CHEBI:58115"/>
        <dbReference type="ChEBI" id="CHEBI:60487"/>
        <dbReference type="EC" id="2.7.8.26"/>
    </reaction>
</comment>
<feature type="transmembrane region" description="Helical" evidence="19">
    <location>
        <begin position="211"/>
        <end position="229"/>
    </location>
</feature>
<feature type="transmembrane region" description="Helical" evidence="19">
    <location>
        <begin position="122"/>
        <end position="144"/>
    </location>
</feature>
<dbReference type="NCBIfam" id="TIGR00317">
    <property type="entry name" value="cobS"/>
    <property type="match status" value="1"/>
</dbReference>
<evidence type="ECO:0000256" key="8">
    <source>
        <dbReference type="ARBA" id="ARBA00022573"/>
    </source>
</evidence>
<comment type="pathway">
    <text evidence="3 19">Cofactor biosynthesis; adenosylcobalamin biosynthesis; adenosylcobalamin from cob(II)yrinate a,c-diamide: step 7/7.</text>
</comment>
<protein>
    <recommendedName>
        <fullName evidence="6 19">Adenosylcobinamide-GDP ribazoletransferase</fullName>
        <ecNumber evidence="5 19">2.7.8.26</ecNumber>
    </recommendedName>
    <alternativeName>
        <fullName evidence="16 19">Cobalamin synthase</fullName>
    </alternativeName>
    <alternativeName>
        <fullName evidence="15 19">Cobalamin-5'-phosphate synthase</fullName>
    </alternativeName>
</protein>
<evidence type="ECO:0000256" key="6">
    <source>
        <dbReference type="ARBA" id="ARBA00015850"/>
    </source>
</evidence>
<evidence type="ECO:0000256" key="14">
    <source>
        <dbReference type="ARBA" id="ARBA00025228"/>
    </source>
</evidence>
<keyword evidence="10 19" id="KW-0812">Transmembrane</keyword>
<evidence type="ECO:0000256" key="15">
    <source>
        <dbReference type="ARBA" id="ARBA00032605"/>
    </source>
</evidence>
<feature type="transmembrane region" description="Helical" evidence="19">
    <location>
        <begin position="20"/>
        <end position="37"/>
    </location>
</feature>
<dbReference type="AlphaFoldDB" id="A0A5P9NK75"/>
<comment type="subcellular location">
    <subcellularLocation>
        <location evidence="2 19">Cell membrane</location>
        <topology evidence="2 19">Multi-pass membrane protein</topology>
    </subcellularLocation>
</comment>
<dbReference type="KEGG" id="halc:EY643_08255"/>
<name>A0A5P9NK75_9GAMM</name>
<evidence type="ECO:0000313" key="21">
    <source>
        <dbReference type="Proteomes" id="UP000326287"/>
    </source>
</evidence>
<dbReference type="EMBL" id="CP036422">
    <property type="protein sequence ID" value="QFU75644.1"/>
    <property type="molecule type" value="Genomic_DNA"/>
</dbReference>
<gene>
    <name evidence="19 20" type="primary">cobS</name>
    <name evidence="20" type="ORF">EY643_08255</name>
</gene>
<keyword evidence="7 19" id="KW-1003">Cell membrane</keyword>
<evidence type="ECO:0000256" key="16">
    <source>
        <dbReference type="ARBA" id="ARBA00032853"/>
    </source>
</evidence>
<evidence type="ECO:0000256" key="18">
    <source>
        <dbReference type="ARBA" id="ARBA00049504"/>
    </source>
</evidence>
<evidence type="ECO:0000256" key="13">
    <source>
        <dbReference type="ARBA" id="ARBA00023136"/>
    </source>
</evidence>